<keyword evidence="7" id="KW-0472">Membrane</keyword>
<protein>
    <recommendedName>
        <fullName evidence="7">Cytochrome c-type biogenesis protein</fullName>
    </recommendedName>
</protein>
<evidence type="ECO:0000256" key="3">
    <source>
        <dbReference type="ARBA" id="ARBA00022723"/>
    </source>
</evidence>
<keyword evidence="2 7" id="KW-0349">Heme</keyword>
<dbReference type="EMBL" id="BAAAEW010000042">
    <property type="protein sequence ID" value="GAA0765651.1"/>
    <property type="molecule type" value="Genomic_DNA"/>
</dbReference>
<organism evidence="9 10">
    <name type="scientific">Ideonella azotifigens</name>
    <dbReference type="NCBI Taxonomy" id="513160"/>
    <lineage>
        <taxon>Bacteria</taxon>
        <taxon>Pseudomonadati</taxon>
        <taxon>Pseudomonadota</taxon>
        <taxon>Betaproteobacteria</taxon>
        <taxon>Burkholderiales</taxon>
        <taxon>Sphaerotilaceae</taxon>
        <taxon>Ideonella</taxon>
    </lineage>
</organism>
<comment type="caution">
    <text evidence="9">The sequence shown here is derived from an EMBL/GenBank/DDBJ whole genome shotgun (WGS) entry which is preliminary data.</text>
</comment>
<name>A0ABN1KGH9_9BURK</name>
<proteinExistence type="inferred from homology"/>
<comment type="similarity">
    <text evidence="1 7">Belongs to the CcmH/CycL/Ccl2/NrfF family.</text>
</comment>
<reference evidence="9 10" key="1">
    <citation type="journal article" date="2019" name="Int. J. Syst. Evol. Microbiol.">
        <title>The Global Catalogue of Microorganisms (GCM) 10K type strain sequencing project: providing services to taxonomists for standard genome sequencing and annotation.</title>
        <authorList>
            <consortium name="The Broad Institute Genomics Platform"/>
            <consortium name="The Broad Institute Genome Sequencing Center for Infectious Disease"/>
            <person name="Wu L."/>
            <person name="Ma J."/>
        </authorList>
    </citation>
    <scope>NUCLEOTIDE SEQUENCE [LARGE SCALE GENOMIC DNA]</scope>
    <source>
        <strain evidence="9 10">JCM 15503</strain>
    </source>
</reference>
<keyword evidence="10" id="KW-1185">Reference proteome</keyword>
<dbReference type="CDD" id="cd16378">
    <property type="entry name" value="CcmH_N"/>
    <property type="match status" value="1"/>
</dbReference>
<keyword evidence="5" id="KW-0201">Cytochrome c-type biogenesis</keyword>
<comment type="function">
    <text evidence="7">Possible subunit of a heme lyase.</text>
</comment>
<dbReference type="Gene3D" id="1.10.8.640">
    <property type="entry name" value="Cytochrome C biogenesis protein"/>
    <property type="match status" value="1"/>
</dbReference>
<gene>
    <name evidence="9" type="ORF">GCM10009107_52980</name>
</gene>
<feature type="transmembrane region" description="Helical" evidence="7">
    <location>
        <begin position="100"/>
        <end position="118"/>
    </location>
</feature>
<evidence type="ECO:0000313" key="9">
    <source>
        <dbReference type="EMBL" id="GAA0765651.1"/>
    </source>
</evidence>
<dbReference type="Pfam" id="PF03918">
    <property type="entry name" value="CcmH"/>
    <property type="match status" value="1"/>
</dbReference>
<dbReference type="InterPro" id="IPR038297">
    <property type="entry name" value="CcmH/CycL/NrfF/Ccl2_sf"/>
</dbReference>
<evidence type="ECO:0000256" key="4">
    <source>
        <dbReference type="ARBA" id="ARBA00022729"/>
    </source>
</evidence>
<keyword evidence="3 7" id="KW-0479">Metal-binding</keyword>
<evidence type="ECO:0000256" key="2">
    <source>
        <dbReference type="ARBA" id="ARBA00022617"/>
    </source>
</evidence>
<keyword evidence="6 7" id="KW-0408">Iron</keyword>
<evidence type="ECO:0000256" key="6">
    <source>
        <dbReference type="ARBA" id="ARBA00023004"/>
    </source>
</evidence>
<dbReference type="RefSeq" id="WP_231011011.1">
    <property type="nucleotide sequence ID" value="NZ_BAAAEW010000042.1"/>
</dbReference>
<keyword evidence="7" id="KW-0812">Transmembrane</keyword>
<dbReference type="Proteomes" id="UP001500279">
    <property type="component" value="Unassembled WGS sequence"/>
</dbReference>
<dbReference type="PANTHER" id="PTHR47870:SF1">
    <property type="entry name" value="CYTOCHROME C-TYPE BIOGENESIS PROTEIN CCMH"/>
    <property type="match status" value="1"/>
</dbReference>
<dbReference type="PANTHER" id="PTHR47870">
    <property type="entry name" value="CYTOCHROME C-TYPE BIOGENESIS PROTEIN CCMH"/>
    <property type="match status" value="1"/>
</dbReference>
<evidence type="ECO:0000313" key="10">
    <source>
        <dbReference type="Proteomes" id="UP001500279"/>
    </source>
</evidence>
<feature type="signal peptide" evidence="7">
    <location>
        <begin position="1"/>
        <end position="24"/>
    </location>
</feature>
<keyword evidence="4 7" id="KW-0732">Signal</keyword>
<dbReference type="InterPro" id="IPR005616">
    <property type="entry name" value="CcmH/CycL/Ccl2/NrfF_N"/>
</dbReference>
<dbReference type="InterPro" id="IPR051263">
    <property type="entry name" value="C-type_cytochrome_biogenesis"/>
</dbReference>
<evidence type="ECO:0000256" key="5">
    <source>
        <dbReference type="ARBA" id="ARBA00022748"/>
    </source>
</evidence>
<evidence type="ECO:0000256" key="1">
    <source>
        <dbReference type="ARBA" id="ARBA00010342"/>
    </source>
</evidence>
<evidence type="ECO:0000256" key="7">
    <source>
        <dbReference type="RuleBase" id="RU364112"/>
    </source>
</evidence>
<keyword evidence="7" id="KW-1133">Transmembrane helix</keyword>
<evidence type="ECO:0000259" key="8">
    <source>
        <dbReference type="Pfam" id="PF03918"/>
    </source>
</evidence>
<feature type="domain" description="CcmH/CycL/Ccl2/NrfF N-terminal" evidence="8">
    <location>
        <begin position="10"/>
        <end position="125"/>
    </location>
</feature>
<accession>A0ABN1KGH9</accession>
<sequence>MTMKQRFAWLLTLPAAALAQPASAPEPDPERLQVLYRQLRCLVCQNGSLVDSQAPLALDLKREIALRVAAGDSDRGIIDFLVQRYGEFISYQPPLEPATWLLWLGPLLLLLGGAAWLFRQRRHGPVEPEEPVDPP</sequence>
<feature type="chain" id="PRO_5045002685" description="Cytochrome c-type biogenesis protein" evidence="7">
    <location>
        <begin position="25"/>
        <end position="135"/>
    </location>
</feature>